<reference evidence="2" key="1">
    <citation type="submission" date="2019-08" db="EMBL/GenBank/DDBJ databases">
        <title>The genome of the North American firefly Photinus pyralis.</title>
        <authorList>
            <consortium name="Photinus pyralis genome working group"/>
            <person name="Fallon T.R."/>
            <person name="Sander Lower S.E."/>
            <person name="Weng J.-K."/>
        </authorList>
    </citation>
    <scope>NUCLEOTIDE SEQUENCE</scope>
    <source>
        <strain evidence="2">TRF0915ILg1</strain>
        <tissue evidence="2">Whole body</tissue>
    </source>
</reference>
<dbReference type="AlphaFoldDB" id="A0A8K0CHW7"/>
<proteinExistence type="predicted"/>
<keyword evidence="3" id="KW-1185">Reference proteome</keyword>
<keyword evidence="1" id="KW-0812">Transmembrane</keyword>
<name>A0A8K0CHW7_IGNLU</name>
<dbReference type="OrthoDB" id="10433802at2759"/>
<evidence type="ECO:0000256" key="1">
    <source>
        <dbReference type="SAM" id="Phobius"/>
    </source>
</evidence>
<dbReference type="EMBL" id="VTPC01088946">
    <property type="protein sequence ID" value="KAF2885996.1"/>
    <property type="molecule type" value="Genomic_DNA"/>
</dbReference>
<feature type="transmembrane region" description="Helical" evidence="1">
    <location>
        <begin position="101"/>
        <end position="126"/>
    </location>
</feature>
<accession>A0A8K0CHW7</accession>
<evidence type="ECO:0000313" key="3">
    <source>
        <dbReference type="Proteomes" id="UP000801492"/>
    </source>
</evidence>
<protein>
    <submittedName>
        <fullName evidence="2">Uncharacterized protein</fullName>
    </submittedName>
</protein>
<keyword evidence="1" id="KW-1133">Transmembrane helix</keyword>
<comment type="caution">
    <text evidence="2">The sequence shown here is derived from an EMBL/GenBank/DDBJ whole genome shotgun (WGS) entry which is preliminary data.</text>
</comment>
<evidence type="ECO:0000313" key="2">
    <source>
        <dbReference type="EMBL" id="KAF2885996.1"/>
    </source>
</evidence>
<dbReference type="Proteomes" id="UP000801492">
    <property type="component" value="Unassembled WGS sequence"/>
</dbReference>
<feature type="transmembrane region" description="Helical" evidence="1">
    <location>
        <begin position="74"/>
        <end position="95"/>
    </location>
</feature>
<gene>
    <name evidence="2" type="ORF">ILUMI_20177</name>
</gene>
<organism evidence="2 3">
    <name type="scientific">Ignelater luminosus</name>
    <name type="common">Cucubano</name>
    <name type="synonym">Pyrophorus luminosus</name>
    <dbReference type="NCBI Taxonomy" id="2038154"/>
    <lineage>
        <taxon>Eukaryota</taxon>
        <taxon>Metazoa</taxon>
        <taxon>Ecdysozoa</taxon>
        <taxon>Arthropoda</taxon>
        <taxon>Hexapoda</taxon>
        <taxon>Insecta</taxon>
        <taxon>Pterygota</taxon>
        <taxon>Neoptera</taxon>
        <taxon>Endopterygota</taxon>
        <taxon>Coleoptera</taxon>
        <taxon>Polyphaga</taxon>
        <taxon>Elateriformia</taxon>
        <taxon>Elateroidea</taxon>
        <taxon>Elateridae</taxon>
        <taxon>Agrypninae</taxon>
        <taxon>Pyrophorini</taxon>
        <taxon>Ignelater</taxon>
    </lineage>
</organism>
<sequence>MTFTSYVLNSSVKSTNNLFQSLICQLLISDSCTDVSLKDNQGKMWCSAELVLKTIMHFAAEVAKWEERDESKACMFLFGLLVVAFSPILAISVLFDFALLILIKIVIPMVSVFLMLCVGLPMVGFMRWLYNTYKFMSTVTAQLYSLNTAAITAPPMRSEVYVAYKRNDCNTQMSRESQKCFSNQRSRDLFEDYSNYDTYKEATLEL</sequence>
<keyword evidence="1" id="KW-0472">Membrane</keyword>